<keyword evidence="1" id="KW-0732">Signal</keyword>
<name>A0ABY4W3R0_9PROT</name>
<evidence type="ECO:0008006" key="4">
    <source>
        <dbReference type="Google" id="ProtNLM"/>
    </source>
</evidence>
<gene>
    <name evidence="2" type="ORF">NBZ79_00575</name>
</gene>
<keyword evidence="3" id="KW-1185">Reference proteome</keyword>
<organism evidence="2 3">
    <name type="scientific">Sneathiella marina</name>
    <dbReference type="NCBI Taxonomy" id="2950108"/>
    <lineage>
        <taxon>Bacteria</taxon>
        <taxon>Pseudomonadati</taxon>
        <taxon>Pseudomonadota</taxon>
        <taxon>Alphaproteobacteria</taxon>
        <taxon>Sneathiellales</taxon>
        <taxon>Sneathiellaceae</taxon>
        <taxon>Sneathiella</taxon>
    </lineage>
</organism>
<dbReference type="Proteomes" id="UP001056291">
    <property type="component" value="Chromosome"/>
</dbReference>
<feature type="signal peptide" evidence="1">
    <location>
        <begin position="1"/>
        <end position="18"/>
    </location>
</feature>
<dbReference type="PROSITE" id="PS51257">
    <property type="entry name" value="PROKAR_LIPOPROTEIN"/>
    <property type="match status" value="1"/>
</dbReference>
<evidence type="ECO:0000313" key="3">
    <source>
        <dbReference type="Proteomes" id="UP001056291"/>
    </source>
</evidence>
<evidence type="ECO:0000313" key="2">
    <source>
        <dbReference type="EMBL" id="USG61469.1"/>
    </source>
</evidence>
<accession>A0ABY4W3R0</accession>
<proteinExistence type="predicted"/>
<reference evidence="2" key="1">
    <citation type="submission" date="2022-06" db="EMBL/GenBank/DDBJ databases">
        <title>Sneathiella actinostolidae sp. nov., isolated from a sea anemonein the Western Pacific Ocean.</title>
        <authorList>
            <person name="Wei M.J."/>
        </authorList>
    </citation>
    <scope>NUCLEOTIDE SEQUENCE</scope>
    <source>
        <strain evidence="2">PHK-P5</strain>
    </source>
</reference>
<dbReference type="RefSeq" id="WP_251934520.1">
    <property type="nucleotide sequence ID" value="NZ_CP098747.1"/>
</dbReference>
<dbReference type="EMBL" id="CP098747">
    <property type="protein sequence ID" value="USG61469.1"/>
    <property type="molecule type" value="Genomic_DNA"/>
</dbReference>
<protein>
    <recommendedName>
        <fullName evidence="4">Lipoprotein</fullName>
    </recommendedName>
</protein>
<evidence type="ECO:0000256" key="1">
    <source>
        <dbReference type="SAM" id="SignalP"/>
    </source>
</evidence>
<sequence>MKLLLILFGLVLASCTTATQGSNLVNQYLEEANAGLPFTVFPIEVQRVEQRNNSLVTFVYIDANKVPVAEHSKAKLVGISASLKEMTKICHSPYYSDLRELGYDFIMNFYGIGFKESIRRELPVTPANCEDAEKLANT</sequence>
<feature type="chain" id="PRO_5047036705" description="Lipoprotein" evidence="1">
    <location>
        <begin position="19"/>
        <end position="138"/>
    </location>
</feature>